<keyword evidence="5" id="KW-1185">Reference proteome</keyword>
<evidence type="ECO:0000256" key="2">
    <source>
        <dbReference type="SAM" id="Coils"/>
    </source>
</evidence>
<dbReference type="Pfam" id="PF01590">
    <property type="entry name" value="GAF"/>
    <property type="match status" value="1"/>
</dbReference>
<dbReference type="PANTHER" id="PTHR43156:SF2">
    <property type="entry name" value="STAGE II SPORULATION PROTEIN E"/>
    <property type="match status" value="1"/>
</dbReference>
<dbReference type="SUPFAM" id="SSF55781">
    <property type="entry name" value="GAF domain-like"/>
    <property type="match status" value="1"/>
</dbReference>
<evidence type="ECO:0000256" key="1">
    <source>
        <dbReference type="ARBA" id="ARBA00022801"/>
    </source>
</evidence>
<dbReference type="InterPro" id="IPR003018">
    <property type="entry name" value="GAF"/>
</dbReference>
<dbReference type="Proteomes" id="UP001369736">
    <property type="component" value="Unassembled WGS sequence"/>
</dbReference>
<organism evidence="4 5">
    <name type="scientific">Actinomycetospora flava</name>
    <dbReference type="NCBI Taxonomy" id="3129232"/>
    <lineage>
        <taxon>Bacteria</taxon>
        <taxon>Bacillati</taxon>
        <taxon>Actinomycetota</taxon>
        <taxon>Actinomycetes</taxon>
        <taxon>Pseudonocardiales</taxon>
        <taxon>Pseudonocardiaceae</taxon>
        <taxon>Actinomycetospora</taxon>
    </lineage>
</organism>
<protein>
    <submittedName>
        <fullName evidence="4">GAF domain-containing SpoIIE family protein phosphatase</fullName>
    </submittedName>
</protein>
<dbReference type="RefSeq" id="WP_337706413.1">
    <property type="nucleotide sequence ID" value="NZ_JBBEGM010000015.1"/>
</dbReference>
<dbReference type="InterPro" id="IPR029016">
    <property type="entry name" value="GAF-like_dom_sf"/>
</dbReference>
<feature type="domain" description="PPM-type phosphatase" evidence="3">
    <location>
        <begin position="224"/>
        <end position="442"/>
    </location>
</feature>
<dbReference type="SMART" id="SM00331">
    <property type="entry name" value="PP2C_SIG"/>
    <property type="match status" value="1"/>
</dbReference>
<dbReference type="Gene3D" id="3.60.40.10">
    <property type="entry name" value="PPM-type phosphatase domain"/>
    <property type="match status" value="1"/>
</dbReference>
<keyword evidence="2" id="KW-0175">Coiled coil</keyword>
<evidence type="ECO:0000313" key="5">
    <source>
        <dbReference type="Proteomes" id="UP001369736"/>
    </source>
</evidence>
<feature type="coiled-coil region" evidence="2">
    <location>
        <begin position="177"/>
        <end position="211"/>
    </location>
</feature>
<dbReference type="Gene3D" id="3.30.450.40">
    <property type="match status" value="1"/>
</dbReference>
<evidence type="ECO:0000313" key="4">
    <source>
        <dbReference type="EMBL" id="MEJ2865042.1"/>
    </source>
</evidence>
<sequence length="453" mass="47775">MEDEPNPPRGIDDPRRVAAVTSTGLLDTPPEEAFDRLTRLASDLIGAPMVFVTLVDDQVSYWKSTTGVGDGAGPRQNPASESFCQFVVTSGAEQVIPDTRADARTKLMAAVETMNIKAWAGIPIRAASGDVLGTFCAMDVRPRGWSHRQLEILRTLAQAAGGEIALRMALQEARVASAAAERHAADAERHAERAERSAAEATELAETLQQSLLPASNPRIPGMEVAARYRPGGGGAEVLGDFYDVFPVPGGWGVVVGDVCGKGPWAARTTALARSTVRAVGHSEERTEAVLAALNDVLHVWFAGRHSFVTATYATMTAADEGLNTVVVNGGHPPAFLLRADGEVRQFADGGRALGLRPEASIGREEECLKPGDSLVFYTDGVTESRPPGSTDQFGEDGIARVLASLPPASSAETVAEAVSRAALEHGDHQVPDDTAIVVVRSPQSALPIPEPA</sequence>
<keyword evidence="1" id="KW-0378">Hydrolase</keyword>
<dbReference type="PANTHER" id="PTHR43156">
    <property type="entry name" value="STAGE II SPORULATION PROTEIN E-RELATED"/>
    <property type="match status" value="1"/>
</dbReference>
<dbReference type="SMART" id="SM00065">
    <property type="entry name" value="GAF"/>
    <property type="match status" value="1"/>
</dbReference>
<dbReference type="InterPro" id="IPR001932">
    <property type="entry name" value="PPM-type_phosphatase-like_dom"/>
</dbReference>
<dbReference type="SUPFAM" id="SSF81606">
    <property type="entry name" value="PP2C-like"/>
    <property type="match status" value="1"/>
</dbReference>
<dbReference type="EMBL" id="JBBEGM010000015">
    <property type="protein sequence ID" value="MEJ2865042.1"/>
    <property type="molecule type" value="Genomic_DNA"/>
</dbReference>
<gene>
    <name evidence="4" type="ORF">WCD58_28050</name>
</gene>
<evidence type="ECO:0000259" key="3">
    <source>
        <dbReference type="PROSITE" id="PS51746"/>
    </source>
</evidence>
<accession>A0ABU8MEJ3</accession>
<dbReference type="Pfam" id="PF07228">
    <property type="entry name" value="SpoIIE"/>
    <property type="match status" value="1"/>
</dbReference>
<dbReference type="InterPro" id="IPR052016">
    <property type="entry name" value="Bact_Sigma-Reg"/>
</dbReference>
<dbReference type="PROSITE" id="PS51746">
    <property type="entry name" value="PPM_2"/>
    <property type="match status" value="1"/>
</dbReference>
<comment type="caution">
    <text evidence="4">The sequence shown here is derived from an EMBL/GenBank/DDBJ whole genome shotgun (WGS) entry which is preliminary data.</text>
</comment>
<proteinExistence type="predicted"/>
<reference evidence="4 5" key="1">
    <citation type="submission" date="2024-03" db="EMBL/GenBank/DDBJ databases">
        <title>Actinomycetospora sp. OC33-EN07, a novel actinomycete isolated from wild orchid (Aerides multiflora).</title>
        <authorList>
            <person name="Suriyachadkun C."/>
        </authorList>
    </citation>
    <scope>NUCLEOTIDE SEQUENCE [LARGE SCALE GENOMIC DNA]</scope>
    <source>
        <strain evidence="4 5">OC33-EN07</strain>
    </source>
</reference>
<dbReference type="InterPro" id="IPR036457">
    <property type="entry name" value="PPM-type-like_dom_sf"/>
</dbReference>
<name>A0ABU8MEJ3_9PSEU</name>